<dbReference type="SUPFAM" id="SSF88946">
    <property type="entry name" value="Sigma2 domain of RNA polymerase sigma factors"/>
    <property type="match status" value="1"/>
</dbReference>
<dbReference type="Gene3D" id="1.10.1740.10">
    <property type="match status" value="1"/>
</dbReference>
<dbReference type="InterPro" id="IPR036388">
    <property type="entry name" value="WH-like_DNA-bd_sf"/>
</dbReference>
<keyword evidence="8" id="KW-1185">Reference proteome</keyword>
<dbReference type="Proteomes" id="UP000461730">
    <property type="component" value="Unassembled WGS sequence"/>
</dbReference>
<dbReference type="NCBIfam" id="TIGR02937">
    <property type="entry name" value="sigma70-ECF"/>
    <property type="match status" value="1"/>
</dbReference>
<evidence type="ECO:0000313" key="7">
    <source>
        <dbReference type="EMBL" id="MVT09406.1"/>
    </source>
</evidence>
<dbReference type="InterPro" id="IPR039425">
    <property type="entry name" value="RNA_pol_sigma-70-like"/>
</dbReference>
<dbReference type="InterPro" id="IPR013324">
    <property type="entry name" value="RNA_pol_sigma_r3/r4-like"/>
</dbReference>
<evidence type="ECO:0000256" key="3">
    <source>
        <dbReference type="ARBA" id="ARBA00023082"/>
    </source>
</evidence>
<dbReference type="CDD" id="cd06171">
    <property type="entry name" value="Sigma70_r4"/>
    <property type="match status" value="1"/>
</dbReference>
<gene>
    <name evidence="7" type="ORF">GO493_14135</name>
</gene>
<keyword evidence="2" id="KW-0805">Transcription regulation</keyword>
<dbReference type="RefSeq" id="WP_157306853.1">
    <property type="nucleotide sequence ID" value="NZ_WRXN01000005.1"/>
</dbReference>
<feature type="domain" description="RNA polymerase sigma factor 70 region 4 type 2" evidence="6">
    <location>
        <begin position="119"/>
        <end position="170"/>
    </location>
</feature>
<evidence type="ECO:0000256" key="4">
    <source>
        <dbReference type="ARBA" id="ARBA00023163"/>
    </source>
</evidence>
<sequence>MQSQEQDISLLIEGCLANNRKAQEQLYRQFYGFAMSIALRYARNEADAADIMSLAFVKAFKSLHTYDPQKGSFYAWLKRIVANEGIDHIKSLGKFNPIEIEEVADPHIDNNAIDRLQAEDIMTIIKKLPPATHAVFILYVMEGHTHKEIAVKLNISEGTSKWHLSEARKILKQTLQLHTG</sequence>
<keyword evidence="3" id="KW-0731">Sigma factor</keyword>
<dbReference type="InterPro" id="IPR013325">
    <property type="entry name" value="RNA_pol_sigma_r2"/>
</dbReference>
<keyword evidence="4" id="KW-0804">Transcription</keyword>
<dbReference type="InterPro" id="IPR007627">
    <property type="entry name" value="RNA_pol_sigma70_r2"/>
</dbReference>
<dbReference type="PANTHER" id="PTHR43133">
    <property type="entry name" value="RNA POLYMERASE ECF-TYPE SIGMA FACTO"/>
    <property type="match status" value="1"/>
</dbReference>
<dbReference type="SUPFAM" id="SSF88659">
    <property type="entry name" value="Sigma3 and sigma4 domains of RNA polymerase sigma factors"/>
    <property type="match status" value="1"/>
</dbReference>
<protein>
    <submittedName>
        <fullName evidence="7">Sigma-70 family RNA polymerase sigma factor</fullName>
    </submittedName>
</protein>
<proteinExistence type="inferred from homology"/>
<dbReference type="GO" id="GO:0003677">
    <property type="term" value="F:DNA binding"/>
    <property type="evidence" value="ECO:0007669"/>
    <property type="project" value="InterPro"/>
</dbReference>
<dbReference type="InterPro" id="IPR013249">
    <property type="entry name" value="RNA_pol_sigma70_r4_t2"/>
</dbReference>
<dbReference type="GO" id="GO:0006352">
    <property type="term" value="P:DNA-templated transcription initiation"/>
    <property type="evidence" value="ECO:0007669"/>
    <property type="project" value="InterPro"/>
</dbReference>
<dbReference type="Gene3D" id="1.10.10.10">
    <property type="entry name" value="Winged helix-like DNA-binding domain superfamily/Winged helix DNA-binding domain"/>
    <property type="match status" value="1"/>
</dbReference>
<dbReference type="GO" id="GO:0016987">
    <property type="term" value="F:sigma factor activity"/>
    <property type="evidence" value="ECO:0007669"/>
    <property type="project" value="UniProtKB-KW"/>
</dbReference>
<dbReference type="Pfam" id="PF04542">
    <property type="entry name" value="Sigma70_r2"/>
    <property type="match status" value="1"/>
</dbReference>
<evidence type="ECO:0000313" key="8">
    <source>
        <dbReference type="Proteomes" id="UP000461730"/>
    </source>
</evidence>
<evidence type="ECO:0000256" key="1">
    <source>
        <dbReference type="ARBA" id="ARBA00010641"/>
    </source>
</evidence>
<dbReference type="AlphaFoldDB" id="A0A7K1U544"/>
<comment type="similarity">
    <text evidence="1">Belongs to the sigma-70 factor family. ECF subfamily.</text>
</comment>
<dbReference type="EMBL" id="WRXN01000005">
    <property type="protein sequence ID" value="MVT09406.1"/>
    <property type="molecule type" value="Genomic_DNA"/>
</dbReference>
<dbReference type="Pfam" id="PF08281">
    <property type="entry name" value="Sigma70_r4_2"/>
    <property type="match status" value="1"/>
</dbReference>
<name>A0A7K1U544_9BACT</name>
<reference evidence="7 8" key="1">
    <citation type="submission" date="2019-12" db="EMBL/GenBank/DDBJ databases">
        <title>Chitinophaga sp. strain ysch24 (GDMCC 1.1355), whole genome shotgun sequence.</title>
        <authorList>
            <person name="Zhang X."/>
        </authorList>
    </citation>
    <scope>NUCLEOTIDE SEQUENCE [LARGE SCALE GENOMIC DNA]</scope>
    <source>
        <strain evidence="8">ysch24</strain>
    </source>
</reference>
<evidence type="ECO:0000259" key="6">
    <source>
        <dbReference type="Pfam" id="PF08281"/>
    </source>
</evidence>
<dbReference type="PANTHER" id="PTHR43133:SF46">
    <property type="entry name" value="RNA POLYMERASE SIGMA-70 FACTOR ECF SUBFAMILY"/>
    <property type="match status" value="1"/>
</dbReference>
<dbReference type="InterPro" id="IPR014284">
    <property type="entry name" value="RNA_pol_sigma-70_dom"/>
</dbReference>
<evidence type="ECO:0000256" key="2">
    <source>
        <dbReference type="ARBA" id="ARBA00023015"/>
    </source>
</evidence>
<feature type="domain" description="RNA polymerase sigma-70 region 2" evidence="5">
    <location>
        <begin position="26"/>
        <end position="93"/>
    </location>
</feature>
<accession>A0A7K1U544</accession>
<evidence type="ECO:0000259" key="5">
    <source>
        <dbReference type="Pfam" id="PF04542"/>
    </source>
</evidence>
<comment type="caution">
    <text evidence="7">The sequence shown here is derived from an EMBL/GenBank/DDBJ whole genome shotgun (WGS) entry which is preliminary data.</text>
</comment>
<organism evidence="7 8">
    <name type="scientific">Chitinophaga tropicalis</name>
    <dbReference type="NCBI Taxonomy" id="2683588"/>
    <lineage>
        <taxon>Bacteria</taxon>
        <taxon>Pseudomonadati</taxon>
        <taxon>Bacteroidota</taxon>
        <taxon>Chitinophagia</taxon>
        <taxon>Chitinophagales</taxon>
        <taxon>Chitinophagaceae</taxon>
        <taxon>Chitinophaga</taxon>
    </lineage>
</organism>